<feature type="transmembrane region" description="Helical" evidence="1">
    <location>
        <begin position="214"/>
        <end position="233"/>
    </location>
</feature>
<evidence type="ECO:0000256" key="1">
    <source>
        <dbReference type="SAM" id="Phobius"/>
    </source>
</evidence>
<organism evidence="2">
    <name type="scientific">hydrothermal vent metagenome</name>
    <dbReference type="NCBI Taxonomy" id="652676"/>
    <lineage>
        <taxon>unclassified sequences</taxon>
        <taxon>metagenomes</taxon>
        <taxon>ecological metagenomes</taxon>
    </lineage>
</organism>
<keyword evidence="1" id="KW-0812">Transmembrane</keyword>
<gene>
    <name evidence="2" type="ORF">MNBD_ACTINO01-272</name>
</gene>
<protein>
    <recommendedName>
        <fullName evidence="3">MoaD/ThiS family protein</fullName>
    </recommendedName>
</protein>
<dbReference type="InterPro" id="IPR003749">
    <property type="entry name" value="ThiS/MoaD-like"/>
</dbReference>
<name>A0A3B0T3L6_9ZZZZ</name>
<proteinExistence type="predicted"/>
<dbReference type="Pfam" id="PF02597">
    <property type="entry name" value="ThiS"/>
    <property type="match status" value="1"/>
</dbReference>
<feature type="transmembrane region" description="Helical" evidence="1">
    <location>
        <begin position="190"/>
        <end position="208"/>
    </location>
</feature>
<feature type="transmembrane region" description="Helical" evidence="1">
    <location>
        <begin position="161"/>
        <end position="178"/>
    </location>
</feature>
<feature type="transmembrane region" description="Helical" evidence="1">
    <location>
        <begin position="136"/>
        <end position="155"/>
    </location>
</feature>
<keyword evidence="1" id="KW-1133">Transmembrane helix</keyword>
<feature type="transmembrane region" description="Helical" evidence="1">
    <location>
        <begin position="269"/>
        <end position="289"/>
    </location>
</feature>
<reference evidence="2" key="1">
    <citation type="submission" date="2018-06" db="EMBL/GenBank/DDBJ databases">
        <authorList>
            <person name="Zhirakovskaya E."/>
        </authorList>
    </citation>
    <scope>NUCLEOTIDE SEQUENCE</scope>
</reference>
<sequence>MATLRLFANLRESAGTDSVTFDASTVGDLLTQASDRFGPQFSSGITAARVWVNGAQAEKATPIGESDEVALIPPVSGGAVSAPALNVSPNLLSVTLVISLLAVAWADASWFAIVAAGAVIAWVWDVSATSSQTADAFVAYPALIGTVAAATGAYAWGFSGFAGGMAIGIMVSVSWPIFDKASRDFRRTAATTLVSVVASAASAGLILLRLLGSYAVVAFLLVIVFALVGAWVAGAYGAQIQSVDANVGALLGALGAGLIAGMVVSELDIAAGLLGGVAAAAGVIAGRALGSMLRTGSVLHTENAPGTLALFDGAILAGPFFWLALWLFG</sequence>
<keyword evidence="1" id="KW-0472">Membrane</keyword>
<dbReference type="InterPro" id="IPR016155">
    <property type="entry name" value="Mopterin_synth/thiamin_S_b"/>
</dbReference>
<dbReference type="SUPFAM" id="SSF54285">
    <property type="entry name" value="MoaD/ThiS"/>
    <property type="match status" value="1"/>
</dbReference>
<feature type="transmembrane region" description="Helical" evidence="1">
    <location>
        <begin position="309"/>
        <end position="328"/>
    </location>
</feature>
<dbReference type="InterPro" id="IPR012675">
    <property type="entry name" value="Beta-grasp_dom_sf"/>
</dbReference>
<evidence type="ECO:0008006" key="3">
    <source>
        <dbReference type="Google" id="ProtNLM"/>
    </source>
</evidence>
<dbReference type="AlphaFoldDB" id="A0A3B0T3L6"/>
<feature type="transmembrane region" description="Helical" evidence="1">
    <location>
        <begin position="91"/>
        <end position="124"/>
    </location>
</feature>
<feature type="transmembrane region" description="Helical" evidence="1">
    <location>
        <begin position="245"/>
        <end position="263"/>
    </location>
</feature>
<accession>A0A3B0T3L6</accession>
<evidence type="ECO:0000313" key="2">
    <source>
        <dbReference type="EMBL" id="VAW06929.1"/>
    </source>
</evidence>
<dbReference type="CDD" id="cd00754">
    <property type="entry name" value="Ubl_MoaD"/>
    <property type="match status" value="1"/>
</dbReference>
<dbReference type="EMBL" id="UOEI01000496">
    <property type="protein sequence ID" value="VAW06929.1"/>
    <property type="molecule type" value="Genomic_DNA"/>
</dbReference>
<dbReference type="Gene3D" id="3.10.20.30">
    <property type="match status" value="1"/>
</dbReference>